<evidence type="ECO:0000313" key="13">
    <source>
        <dbReference type="Proteomes" id="UP001519460"/>
    </source>
</evidence>
<dbReference type="SUPFAM" id="SSF53822">
    <property type="entry name" value="Periplasmic binding protein-like I"/>
    <property type="match status" value="1"/>
</dbReference>
<keyword evidence="4" id="KW-0297">G-protein coupled receptor</keyword>
<keyword evidence="2 9" id="KW-0812">Transmembrane</keyword>
<keyword evidence="6" id="KW-0675">Receptor</keyword>
<feature type="transmembrane region" description="Helical" evidence="9">
    <location>
        <begin position="537"/>
        <end position="558"/>
    </location>
</feature>
<feature type="transmembrane region" description="Helical" evidence="9">
    <location>
        <begin position="497"/>
        <end position="516"/>
    </location>
</feature>
<dbReference type="EMBL" id="JACVVK020000715">
    <property type="protein sequence ID" value="KAK7452806.1"/>
    <property type="molecule type" value="Genomic_DNA"/>
</dbReference>
<dbReference type="Proteomes" id="UP001519460">
    <property type="component" value="Unassembled WGS sequence"/>
</dbReference>
<feature type="transmembrane region" description="Helical" evidence="9">
    <location>
        <begin position="644"/>
        <end position="667"/>
    </location>
</feature>
<evidence type="ECO:0000256" key="10">
    <source>
        <dbReference type="SAM" id="SignalP"/>
    </source>
</evidence>
<dbReference type="InterPro" id="IPR001828">
    <property type="entry name" value="ANF_lig-bd_rcpt"/>
</dbReference>
<dbReference type="CDD" id="cd15047">
    <property type="entry name" value="7tmC_GABA-B-like"/>
    <property type="match status" value="1"/>
</dbReference>
<dbReference type="InterPro" id="IPR017978">
    <property type="entry name" value="GPCR_3_C"/>
</dbReference>
<organism evidence="12 13">
    <name type="scientific">Batillaria attramentaria</name>
    <dbReference type="NCBI Taxonomy" id="370345"/>
    <lineage>
        <taxon>Eukaryota</taxon>
        <taxon>Metazoa</taxon>
        <taxon>Spiralia</taxon>
        <taxon>Lophotrochozoa</taxon>
        <taxon>Mollusca</taxon>
        <taxon>Gastropoda</taxon>
        <taxon>Caenogastropoda</taxon>
        <taxon>Sorbeoconcha</taxon>
        <taxon>Cerithioidea</taxon>
        <taxon>Batillariidae</taxon>
        <taxon>Batillaria</taxon>
    </lineage>
</organism>
<accession>A0ABD0J2X9</accession>
<evidence type="ECO:0000256" key="3">
    <source>
        <dbReference type="ARBA" id="ARBA00022989"/>
    </source>
</evidence>
<evidence type="ECO:0000256" key="5">
    <source>
        <dbReference type="ARBA" id="ARBA00023136"/>
    </source>
</evidence>
<feature type="transmembrane region" description="Helical" evidence="9">
    <location>
        <begin position="580"/>
        <end position="600"/>
    </location>
</feature>
<feature type="transmembrane region" description="Helical" evidence="9">
    <location>
        <begin position="458"/>
        <end position="477"/>
    </location>
</feature>
<reference evidence="12 13" key="1">
    <citation type="journal article" date="2023" name="Sci. Data">
        <title>Genome assembly of the Korean intertidal mud-creeper Batillaria attramentaria.</title>
        <authorList>
            <person name="Patra A.K."/>
            <person name="Ho P.T."/>
            <person name="Jun S."/>
            <person name="Lee S.J."/>
            <person name="Kim Y."/>
            <person name="Won Y.J."/>
        </authorList>
    </citation>
    <scope>NUCLEOTIDE SEQUENCE [LARGE SCALE GENOMIC DNA]</scope>
    <source>
        <strain evidence="12">Wonlab-2016</strain>
    </source>
</reference>
<feature type="domain" description="G-protein coupled receptors family 3 profile" evidence="11">
    <location>
        <begin position="428"/>
        <end position="689"/>
    </location>
</feature>
<keyword evidence="8" id="KW-0807">Transducer</keyword>
<dbReference type="CDD" id="cd06366">
    <property type="entry name" value="PBP1_GABAb_receptor"/>
    <property type="match status" value="1"/>
</dbReference>
<proteinExistence type="predicted"/>
<evidence type="ECO:0000256" key="7">
    <source>
        <dbReference type="ARBA" id="ARBA00023180"/>
    </source>
</evidence>
<evidence type="ECO:0000259" key="11">
    <source>
        <dbReference type="PROSITE" id="PS50259"/>
    </source>
</evidence>
<evidence type="ECO:0000256" key="1">
    <source>
        <dbReference type="ARBA" id="ARBA00004141"/>
    </source>
</evidence>
<dbReference type="GO" id="GO:0016020">
    <property type="term" value="C:membrane"/>
    <property type="evidence" value="ECO:0007669"/>
    <property type="project" value="UniProtKB-SubCell"/>
</dbReference>
<dbReference type="InterPro" id="IPR028082">
    <property type="entry name" value="Peripla_BP_I"/>
</dbReference>
<feature type="chain" id="PRO_5044755248" description="G-protein coupled receptors family 3 profile domain-containing protein" evidence="10">
    <location>
        <begin position="21"/>
        <end position="765"/>
    </location>
</feature>
<evidence type="ECO:0000256" key="6">
    <source>
        <dbReference type="ARBA" id="ARBA00023170"/>
    </source>
</evidence>
<name>A0ABD0J2X9_9CAEN</name>
<feature type="transmembrane region" description="Helical" evidence="9">
    <location>
        <begin position="620"/>
        <end position="638"/>
    </location>
</feature>
<keyword evidence="10" id="KW-0732">Signal</keyword>
<comment type="subcellular location">
    <subcellularLocation>
        <location evidence="1">Membrane</location>
        <topology evidence="1">Multi-pass membrane protein</topology>
    </subcellularLocation>
</comment>
<dbReference type="GO" id="GO:0004930">
    <property type="term" value="F:G protein-coupled receptor activity"/>
    <property type="evidence" value="ECO:0007669"/>
    <property type="project" value="UniProtKB-KW"/>
</dbReference>
<dbReference type="PANTHER" id="PTHR10519:SF20">
    <property type="entry name" value="G-PROTEIN COUPLED RECEPTOR 156-RELATED"/>
    <property type="match status" value="1"/>
</dbReference>
<keyword evidence="13" id="KW-1185">Reference proteome</keyword>
<evidence type="ECO:0000313" key="12">
    <source>
        <dbReference type="EMBL" id="KAK7452806.1"/>
    </source>
</evidence>
<dbReference type="Pfam" id="PF00003">
    <property type="entry name" value="7tm_3"/>
    <property type="match status" value="1"/>
</dbReference>
<keyword evidence="5 9" id="KW-0472">Membrane</keyword>
<feature type="transmembrane region" description="Helical" evidence="9">
    <location>
        <begin position="425"/>
        <end position="446"/>
    </location>
</feature>
<evidence type="ECO:0000256" key="9">
    <source>
        <dbReference type="SAM" id="Phobius"/>
    </source>
</evidence>
<dbReference type="PRINTS" id="PR01177">
    <property type="entry name" value="GABAB1RECPTR"/>
</dbReference>
<comment type="caution">
    <text evidence="12">The sequence shown here is derived from an EMBL/GenBank/DDBJ whole genome shotgun (WGS) entry which is preliminary data.</text>
</comment>
<dbReference type="InterPro" id="IPR002455">
    <property type="entry name" value="GPCR3_GABA-B"/>
</dbReference>
<protein>
    <recommendedName>
        <fullName evidence="11">G-protein coupled receptors family 3 profile domain-containing protein</fullName>
    </recommendedName>
</protein>
<keyword evidence="3 9" id="KW-1133">Transmembrane helix</keyword>
<evidence type="ECO:0000256" key="4">
    <source>
        <dbReference type="ARBA" id="ARBA00023040"/>
    </source>
</evidence>
<evidence type="ECO:0000256" key="2">
    <source>
        <dbReference type="ARBA" id="ARBA00022692"/>
    </source>
</evidence>
<dbReference type="PROSITE" id="PS50259">
    <property type="entry name" value="G_PROTEIN_RECEP_F3_4"/>
    <property type="match status" value="1"/>
</dbReference>
<sequence>MRLLPLLAAFVVLGVGLTGGRTPLYIGGFFPMSGNGWLAGPETLPAVELAIQLLNNRTDILPDHTLHLQWYDTEASSTTGMRRLIDLINNGPPKLFIIGPALSRVAVHLCVAATAWNIVQVSFSARSSELEDREVYPHFYRSIPSDAMLNTLRLQFIRHFRWKRIAVLYQEHSANLYYKSMEELVPKLREEGVEIIMFERVTDDVTPTVQKLKVYRQGMYGEKYVYMLPGWAGGGFWRSDSFDSQYNCTANQLTAALENHFSMNYLSYTSDNTSVLGMTVKEFRDAMMERAGQSTEYSAFAFDAMFSIAQVLHMASTDRGLNLSDFSYDNTNFSSIFVEDLQQLKTSGISGPVEFDEKGGRLGISVLRQMQDGVRIQVGQMEPRGETLDLDSFTPILWPGDRIPRDGALRSRRADFLPLEASVPISVLAGAGLLVALTFLAANFRFRNLRYIKLSSPTMNNVVSLGCGLGYISVILYSLDGRLLSHHEFGIMCNLRLVVLCVAYSLAFGALFFKTWRVHRIMANKRLEKIRMKDRHLLAWLLGLVALDILFVSLWAAIDPLHRATSTLTEEVDPNDPDQYWLGAMLVYKGLLLLFGLFLAWETRKIQVEALNDSKYIGMCVYNMAVVCIVGVPVSFLINNDYYVGNYAISCLFIILGDTITLCFVFVPKMYAIYHNPSGEVDVRFPTQAATMTGAGDGNSSTARSATCTTLSTARVTPLGQLTANIAMQRRLEAMVTEVGWRSWIGLWLGQLGFLTDLPLLEWRV</sequence>
<dbReference type="AlphaFoldDB" id="A0ABD0J2X9"/>
<keyword evidence="7" id="KW-0325">Glycoprotein</keyword>
<evidence type="ECO:0000256" key="8">
    <source>
        <dbReference type="ARBA" id="ARBA00023224"/>
    </source>
</evidence>
<dbReference type="PANTHER" id="PTHR10519">
    <property type="entry name" value="GABA-B RECEPTOR"/>
    <property type="match status" value="1"/>
</dbReference>
<gene>
    <name evidence="12" type="ORF">BaRGS_00039705</name>
</gene>
<feature type="signal peptide" evidence="10">
    <location>
        <begin position="1"/>
        <end position="20"/>
    </location>
</feature>
<dbReference type="Pfam" id="PF01094">
    <property type="entry name" value="ANF_receptor"/>
    <property type="match status" value="2"/>
</dbReference>
<dbReference type="Gene3D" id="3.40.50.2300">
    <property type="match status" value="2"/>
</dbReference>
<dbReference type="PRINTS" id="PR01176">
    <property type="entry name" value="GABABRECEPTR"/>
</dbReference>